<evidence type="ECO:0000259" key="3">
    <source>
        <dbReference type="Pfam" id="PF03807"/>
    </source>
</evidence>
<keyword evidence="1" id="KW-0560">Oxidoreductase</keyword>
<dbReference type="EMBL" id="BOMI01000003">
    <property type="protein sequence ID" value="GID71633.1"/>
    <property type="molecule type" value="Genomic_DNA"/>
</dbReference>
<evidence type="ECO:0000256" key="1">
    <source>
        <dbReference type="ARBA" id="ARBA00023002"/>
    </source>
</evidence>
<evidence type="ECO:0008006" key="7">
    <source>
        <dbReference type="Google" id="ProtNLM"/>
    </source>
</evidence>
<feature type="region of interest" description="Disordered" evidence="2">
    <location>
        <begin position="77"/>
        <end position="140"/>
    </location>
</feature>
<dbReference type="InterPro" id="IPR013328">
    <property type="entry name" value="6PGD_dom2"/>
</dbReference>
<dbReference type="InterPro" id="IPR015814">
    <property type="entry name" value="Pgluconate_DH_NAD-bd_C"/>
</dbReference>
<comment type="caution">
    <text evidence="5">The sequence shown here is derived from an EMBL/GenBank/DDBJ whole genome shotgun (WGS) entry which is preliminary data.</text>
</comment>
<dbReference type="Gene3D" id="3.40.50.720">
    <property type="entry name" value="NAD(P)-binding Rossmann-like Domain"/>
    <property type="match status" value="1"/>
</dbReference>
<evidence type="ECO:0000259" key="4">
    <source>
        <dbReference type="Pfam" id="PF09130"/>
    </source>
</evidence>
<dbReference type="Pfam" id="PF03807">
    <property type="entry name" value="F420_oxidored"/>
    <property type="match status" value="1"/>
</dbReference>
<dbReference type="Gene3D" id="1.10.1040.10">
    <property type="entry name" value="N-(1-d-carboxylethyl)-l-norvaline Dehydrogenase, domain 2"/>
    <property type="match status" value="1"/>
</dbReference>
<keyword evidence="6" id="KW-1185">Reference proteome</keyword>
<evidence type="ECO:0000313" key="6">
    <source>
        <dbReference type="Proteomes" id="UP000609879"/>
    </source>
</evidence>
<organism evidence="5 6">
    <name type="scientific">Paractinoplanes deccanensis</name>
    <dbReference type="NCBI Taxonomy" id="113561"/>
    <lineage>
        <taxon>Bacteria</taxon>
        <taxon>Bacillati</taxon>
        <taxon>Actinomycetota</taxon>
        <taxon>Actinomycetes</taxon>
        <taxon>Micromonosporales</taxon>
        <taxon>Micromonosporaceae</taxon>
        <taxon>Paractinoplanes</taxon>
    </lineage>
</organism>
<gene>
    <name evidence="5" type="ORF">Ade02nite_02740</name>
</gene>
<dbReference type="PIRSF" id="PIRSF000103">
    <property type="entry name" value="HIBADH"/>
    <property type="match status" value="1"/>
</dbReference>
<accession>A0ABQ3XV78</accession>
<evidence type="ECO:0000256" key="2">
    <source>
        <dbReference type="SAM" id="MobiDB-lite"/>
    </source>
</evidence>
<evidence type="ECO:0000313" key="5">
    <source>
        <dbReference type="EMBL" id="GID71633.1"/>
    </source>
</evidence>
<dbReference type="Proteomes" id="UP000609879">
    <property type="component" value="Unassembled WGS sequence"/>
</dbReference>
<name>A0ABQ3XV78_9ACTN</name>
<dbReference type="InterPro" id="IPR015815">
    <property type="entry name" value="HIBADH-related"/>
</dbReference>
<dbReference type="InterPro" id="IPR028939">
    <property type="entry name" value="P5C_Rdtase_cat_N"/>
</dbReference>
<reference evidence="5 6" key="1">
    <citation type="submission" date="2021-01" db="EMBL/GenBank/DDBJ databases">
        <title>Whole genome shotgun sequence of Actinoplanes deccanensis NBRC 13994.</title>
        <authorList>
            <person name="Komaki H."/>
            <person name="Tamura T."/>
        </authorList>
    </citation>
    <scope>NUCLEOTIDE SEQUENCE [LARGE SCALE GENOMIC DNA]</scope>
    <source>
        <strain evidence="5 6">NBRC 13994</strain>
    </source>
</reference>
<dbReference type="InterPro" id="IPR036291">
    <property type="entry name" value="NAD(P)-bd_dom_sf"/>
</dbReference>
<dbReference type="RefSeq" id="WP_239168432.1">
    <property type="nucleotide sequence ID" value="NZ_BAAABO010000004.1"/>
</dbReference>
<dbReference type="SUPFAM" id="SSF48179">
    <property type="entry name" value="6-phosphogluconate dehydrogenase C-terminal domain-like"/>
    <property type="match status" value="1"/>
</dbReference>
<protein>
    <recommendedName>
        <fullName evidence="7">NAD(P)-dependent oxidoreductase</fullName>
    </recommendedName>
</protein>
<sequence length="340" mass="34561">MPTVAVVSAGFMGSALGAALLSGGARVVTTLEGRSARSRRLAESAGLEILPTLADVLAAADVVLSVTPPAAATDAARAIAAAHRSARSQDPRPRTAQPRTVQRRAARSPSHPARGHADAGNMTSQSARSPADPALSADRREGGPIVADLNAVSPGTMEQVVRELGGLRVVDGSISGPPPTVKPGARVYLSGPEAEIVAGLPWAGMIEPVVIGDRVGAASALKMCTGSVYKGLVALVTQAMRTAGAHGVLAEVLDDLERNGLADNAGVARAATKAHRYVDEMREVSATQAGAGLDPGLFAAIAAVYADIASTRLADDDPENDRALTPAEIVARLREHGAAG</sequence>
<proteinExistence type="predicted"/>
<dbReference type="InterPro" id="IPR008927">
    <property type="entry name" value="6-PGluconate_DH-like_C_sf"/>
</dbReference>
<dbReference type="Pfam" id="PF09130">
    <property type="entry name" value="DUF1932"/>
    <property type="match status" value="1"/>
</dbReference>
<feature type="domain" description="Pyrroline-5-carboxylate reductase catalytic N-terminal" evidence="3">
    <location>
        <begin position="3"/>
        <end position="80"/>
    </location>
</feature>
<dbReference type="SUPFAM" id="SSF51735">
    <property type="entry name" value="NAD(P)-binding Rossmann-fold domains"/>
    <property type="match status" value="2"/>
</dbReference>
<feature type="domain" description="Phosphogluconate dehydrogenase NAD-binding putative C-terminal" evidence="4">
    <location>
        <begin position="243"/>
        <end position="307"/>
    </location>
</feature>